<comment type="caution">
    <text evidence="2">The sequence shown here is derived from an EMBL/GenBank/DDBJ whole genome shotgun (WGS) entry which is preliminary data.</text>
</comment>
<sequence length="79" mass="9072">ISSQEAKKLNKEAVVKLVLPTWWNQAFYGLLAATIVSLILAIWRFTQQKAILKQQAYLQQEKQAALKNRQGVRDDDSEK</sequence>
<organism evidence="2 3">
    <name type="scientific">Enterococcus faecalis</name>
    <name type="common">Streptococcus faecalis</name>
    <dbReference type="NCBI Taxonomy" id="1351"/>
    <lineage>
        <taxon>Bacteria</taxon>
        <taxon>Bacillati</taxon>
        <taxon>Bacillota</taxon>
        <taxon>Bacilli</taxon>
        <taxon>Lactobacillales</taxon>
        <taxon>Enterococcaceae</taxon>
        <taxon>Enterococcus</taxon>
    </lineage>
</organism>
<keyword evidence="1" id="KW-1133">Transmembrane helix</keyword>
<keyword evidence="1" id="KW-0812">Transmembrane</keyword>
<dbReference type="AlphaFoldDB" id="A0A4U3LNF0"/>
<name>A0A4U3LNF0_ENTFL</name>
<keyword evidence="1" id="KW-0472">Membrane</keyword>
<accession>A0A4U3LNF0</accession>
<protein>
    <submittedName>
        <fullName evidence="2">DUF916 and DUF3324 domain-containing protein</fullName>
    </submittedName>
</protein>
<gene>
    <name evidence="2" type="ORF">EY666_12850</name>
</gene>
<dbReference type="EMBL" id="SIYF01000338">
    <property type="protein sequence ID" value="TKK77305.1"/>
    <property type="molecule type" value="Genomic_DNA"/>
</dbReference>
<dbReference type="Proteomes" id="UP000305511">
    <property type="component" value="Unassembled WGS sequence"/>
</dbReference>
<evidence type="ECO:0000313" key="3">
    <source>
        <dbReference type="Proteomes" id="UP000305511"/>
    </source>
</evidence>
<feature type="transmembrane region" description="Helical" evidence="1">
    <location>
        <begin position="26"/>
        <end position="45"/>
    </location>
</feature>
<feature type="non-terminal residue" evidence="2">
    <location>
        <position position="1"/>
    </location>
</feature>
<evidence type="ECO:0000256" key="1">
    <source>
        <dbReference type="SAM" id="Phobius"/>
    </source>
</evidence>
<proteinExistence type="predicted"/>
<reference evidence="2 3" key="1">
    <citation type="submission" date="2019-02" db="EMBL/GenBank/DDBJ databases">
        <title>Bacteria dissemination in different level of health care in South Africa: the effectiveness of infections prevention and control.</title>
        <authorList>
            <person name="Shobo C."/>
            <person name="Amoako D.G."/>
            <person name="Allam M."/>
            <person name="Ismail A."/>
            <person name="Bester L.A."/>
            <person name="Essack S.Y."/>
        </authorList>
    </citation>
    <scope>NUCLEOTIDE SEQUENCE [LARGE SCALE GENOMIC DNA]</scope>
    <source>
        <strain evidence="2 3">2SIL2</strain>
    </source>
</reference>
<evidence type="ECO:0000313" key="2">
    <source>
        <dbReference type="EMBL" id="TKK77305.1"/>
    </source>
</evidence>